<evidence type="ECO:0000259" key="9">
    <source>
        <dbReference type="Pfam" id="PF10394"/>
    </source>
</evidence>
<evidence type="ECO:0000256" key="7">
    <source>
        <dbReference type="ARBA" id="ARBA00023315"/>
    </source>
</evidence>
<evidence type="ECO:0000313" key="11">
    <source>
        <dbReference type="Ensembl" id="ENSPCOP00000017755.1"/>
    </source>
</evidence>
<dbReference type="FunFam" id="1.10.10.390:FF:000001">
    <property type="entry name" value="Histone acetyltransferase type B catalytic subunit"/>
    <property type="match status" value="1"/>
</dbReference>
<comment type="similarity">
    <text evidence="2">Belongs to the HAT1 family.</text>
</comment>
<accession>A0A2K6FUT2</accession>
<reference evidence="11" key="2">
    <citation type="submission" date="2025-09" db="UniProtKB">
        <authorList>
            <consortium name="Ensembl"/>
        </authorList>
    </citation>
    <scope>IDENTIFICATION</scope>
</reference>
<dbReference type="Pfam" id="PF10394">
    <property type="entry name" value="Hat1_N"/>
    <property type="match status" value="1"/>
</dbReference>
<reference evidence="11" key="1">
    <citation type="submission" date="2025-08" db="UniProtKB">
        <authorList>
            <consortium name="Ensembl"/>
        </authorList>
    </citation>
    <scope>IDENTIFICATION</scope>
</reference>
<dbReference type="GO" id="GO:0031509">
    <property type="term" value="P:subtelomeric heterochromatin formation"/>
    <property type="evidence" value="ECO:0007669"/>
    <property type="project" value="InterPro"/>
</dbReference>
<evidence type="ECO:0000259" key="10">
    <source>
        <dbReference type="Pfam" id="PF21183"/>
    </source>
</evidence>
<feature type="domain" description="Histone acetyl transferase HAT1 N-terminal" evidence="9">
    <location>
        <begin position="39"/>
        <end position="163"/>
    </location>
</feature>
<protein>
    <recommendedName>
        <fullName evidence="4">Histone acetyltransferase type B catalytic subunit</fullName>
        <ecNumber evidence="3">2.3.1.48</ecNumber>
    </recommendedName>
</protein>
<dbReference type="InterPro" id="IPR016181">
    <property type="entry name" value="Acyl_CoA_acyltransferase"/>
</dbReference>
<dbReference type="EC" id="2.3.1.48" evidence="3"/>
<dbReference type="Gene3D" id="1.10.10.390">
    <property type="match status" value="1"/>
</dbReference>
<keyword evidence="5" id="KW-0808">Transferase</keyword>
<dbReference type="Proteomes" id="UP000233160">
    <property type="component" value="Unassembled WGS sequence"/>
</dbReference>
<evidence type="ECO:0000256" key="3">
    <source>
        <dbReference type="ARBA" id="ARBA00013184"/>
    </source>
</evidence>
<evidence type="ECO:0000256" key="6">
    <source>
        <dbReference type="ARBA" id="ARBA00023242"/>
    </source>
</evidence>
<organism evidence="11 12">
    <name type="scientific">Propithecus coquereli</name>
    <name type="common">Coquerel's sifaka</name>
    <name type="synonym">Propithecus verreauxi coquereli</name>
    <dbReference type="NCBI Taxonomy" id="379532"/>
    <lineage>
        <taxon>Eukaryota</taxon>
        <taxon>Metazoa</taxon>
        <taxon>Chordata</taxon>
        <taxon>Craniata</taxon>
        <taxon>Vertebrata</taxon>
        <taxon>Euteleostomi</taxon>
        <taxon>Mammalia</taxon>
        <taxon>Eutheria</taxon>
        <taxon>Euarchontoglires</taxon>
        <taxon>Primates</taxon>
        <taxon>Strepsirrhini</taxon>
        <taxon>Lemuriformes</taxon>
        <taxon>Indriidae</taxon>
        <taxon>Propithecus</taxon>
    </lineage>
</organism>
<dbReference type="GO" id="GO:0006334">
    <property type="term" value="P:nucleosome assembly"/>
    <property type="evidence" value="ECO:0007669"/>
    <property type="project" value="Ensembl"/>
</dbReference>
<dbReference type="AlphaFoldDB" id="A0A2K6FUT2"/>
<dbReference type="GO" id="GO:0005654">
    <property type="term" value="C:nucleoplasm"/>
    <property type="evidence" value="ECO:0007669"/>
    <property type="project" value="Ensembl"/>
</dbReference>
<dbReference type="GO" id="GO:0032991">
    <property type="term" value="C:protein-containing complex"/>
    <property type="evidence" value="ECO:0007669"/>
    <property type="project" value="Ensembl"/>
</dbReference>
<evidence type="ECO:0000256" key="5">
    <source>
        <dbReference type="ARBA" id="ARBA00022679"/>
    </source>
</evidence>
<keyword evidence="12" id="KW-1185">Reference proteome</keyword>
<dbReference type="GeneTree" id="ENSGT00390000007069"/>
<evidence type="ECO:0000256" key="4">
    <source>
        <dbReference type="ARBA" id="ARBA00021268"/>
    </source>
</evidence>
<evidence type="ECO:0000313" key="12">
    <source>
        <dbReference type="Proteomes" id="UP000233160"/>
    </source>
</evidence>
<dbReference type="GO" id="GO:0000781">
    <property type="term" value="C:chromosome, telomeric region"/>
    <property type="evidence" value="ECO:0007669"/>
    <property type="project" value="GOC"/>
</dbReference>
<dbReference type="Ensembl" id="ENSPCOT00000028394.1">
    <property type="protein sequence ID" value="ENSPCOP00000017755.1"/>
    <property type="gene ID" value="ENSPCOG00000020715.1"/>
</dbReference>
<name>A0A2K6FUT2_PROCO</name>
<comment type="catalytic activity">
    <reaction evidence="8">
        <text>L-lysyl-[protein] + acetyl-CoA = N(6)-acetyl-L-lysyl-[protein] + CoA + H(+)</text>
        <dbReference type="Rhea" id="RHEA:45948"/>
        <dbReference type="Rhea" id="RHEA-COMP:9752"/>
        <dbReference type="Rhea" id="RHEA-COMP:10731"/>
        <dbReference type="ChEBI" id="CHEBI:15378"/>
        <dbReference type="ChEBI" id="CHEBI:29969"/>
        <dbReference type="ChEBI" id="CHEBI:57287"/>
        <dbReference type="ChEBI" id="CHEBI:57288"/>
        <dbReference type="ChEBI" id="CHEBI:61930"/>
        <dbReference type="EC" id="2.3.1.48"/>
    </reaction>
</comment>
<evidence type="ECO:0000256" key="2">
    <source>
        <dbReference type="ARBA" id="ARBA00010543"/>
    </source>
</evidence>
<dbReference type="GO" id="GO:0042393">
    <property type="term" value="F:histone binding"/>
    <property type="evidence" value="ECO:0007669"/>
    <property type="project" value="InterPro"/>
</dbReference>
<dbReference type="GO" id="GO:0043997">
    <property type="term" value="F:histone H4K12 acetyltransferase activity"/>
    <property type="evidence" value="ECO:0007669"/>
    <property type="project" value="Ensembl"/>
</dbReference>
<evidence type="ECO:0000256" key="1">
    <source>
        <dbReference type="ARBA" id="ARBA00004123"/>
    </source>
</evidence>
<dbReference type="SUPFAM" id="SSF55729">
    <property type="entry name" value="Acyl-CoA N-acyltransferases (Nat)"/>
    <property type="match status" value="1"/>
</dbReference>
<dbReference type="InterPro" id="IPR048776">
    <property type="entry name" value="HAT1_C"/>
</dbReference>
<dbReference type="InterPro" id="IPR037113">
    <property type="entry name" value="Hat1_N_sf"/>
</dbReference>
<dbReference type="OMA" id="WTCDAND"/>
<dbReference type="CDD" id="cd04301">
    <property type="entry name" value="NAT_SF"/>
    <property type="match status" value="1"/>
</dbReference>
<dbReference type="Gene3D" id="3.90.360.10">
    <property type="entry name" value="Histone acetyl transferase 1 (HAT1), N-terminal domain"/>
    <property type="match status" value="1"/>
</dbReference>
<dbReference type="GO" id="GO:0000785">
    <property type="term" value="C:chromatin"/>
    <property type="evidence" value="ECO:0007669"/>
    <property type="project" value="Ensembl"/>
</dbReference>
<dbReference type="InterPro" id="IPR013523">
    <property type="entry name" value="Hist_AcTrfase_HAT1_C"/>
</dbReference>
<dbReference type="PANTHER" id="PTHR12046">
    <property type="entry name" value="HISTONE ACETYLTRANSFERASE TYPE B CATALYTIC SUBUNIT"/>
    <property type="match status" value="1"/>
</dbReference>
<proteinExistence type="inferred from homology"/>
<keyword evidence="7" id="KW-0012">Acyltransferase</keyword>
<sequence>MAGKFLVEYKSAVEKKLAEYKCNTNTAIELKLGTYIISNETAFGYKGLKILLYYMAGSLSTMFRVEYASKVDENFDCVEADDVEGKIRQIIPPGFCTNTNDFLSLLEKEVDFKPFGTLLHTYSVLSPTGGENFTFQIYKADMTCRGFREYHERLQTFLMWFIETASFIDVDDERWHYFLVFEKYNKDGATLFATVGYMTVYNYYVYPDKTRPRVSQMLILTPFQGQGHGAQLLETLRWIREMLFCFISLAEDPSKSYVKLRDFVLVKLCQDLPCFSREKLMQGFNEDMAIEAQQKFKINKQHARRVYEILRLLVTDMSDAEQYRNYRLDIKRRLISPYKKKQRDLAKMRKCLRPEELTNQMNQIEISMQHEQLEESFQELVEDYRRVIERLAQE</sequence>
<gene>
    <name evidence="11" type="primary">HAT1</name>
</gene>
<feature type="domain" description="Histone acetyltransferase type B catalytic subunit C-terminal" evidence="10">
    <location>
        <begin position="261"/>
        <end position="312"/>
    </location>
</feature>
<dbReference type="STRING" id="379532.ENSPCOP00000017755"/>
<keyword evidence="6" id="KW-0539">Nucleus</keyword>
<evidence type="ECO:0000256" key="8">
    <source>
        <dbReference type="ARBA" id="ARBA00048017"/>
    </source>
</evidence>
<dbReference type="InterPro" id="IPR017380">
    <property type="entry name" value="Hist_AcTrfase_B-typ_cat-su"/>
</dbReference>
<dbReference type="InterPro" id="IPR019467">
    <property type="entry name" value="Hat1_N"/>
</dbReference>
<dbReference type="Gene3D" id="3.40.630.30">
    <property type="match status" value="1"/>
</dbReference>
<comment type="subcellular location">
    <subcellularLocation>
        <location evidence="1">Nucleus</location>
    </subcellularLocation>
</comment>
<dbReference type="Pfam" id="PF21183">
    <property type="entry name" value="HAT1_C"/>
    <property type="match status" value="1"/>
</dbReference>